<evidence type="ECO:0000313" key="2">
    <source>
        <dbReference type="Proteomes" id="UP001359559"/>
    </source>
</evidence>
<accession>A0AAN9EY20</accession>
<evidence type="ECO:0000313" key="1">
    <source>
        <dbReference type="EMBL" id="KAK7264691.1"/>
    </source>
</evidence>
<dbReference type="EMBL" id="JAYKXN010000008">
    <property type="protein sequence ID" value="KAK7264691.1"/>
    <property type="molecule type" value="Genomic_DNA"/>
</dbReference>
<reference evidence="1 2" key="1">
    <citation type="submission" date="2024-01" db="EMBL/GenBank/DDBJ databases">
        <title>The genomes of 5 underutilized Papilionoideae crops provide insights into root nodulation and disease resistance.</title>
        <authorList>
            <person name="Yuan L."/>
        </authorList>
    </citation>
    <scope>NUCLEOTIDE SEQUENCE [LARGE SCALE GENOMIC DNA]</scope>
    <source>
        <strain evidence="1">LY-2023</strain>
        <tissue evidence="1">Leaf</tissue>
    </source>
</reference>
<dbReference type="AlphaFoldDB" id="A0AAN9EY20"/>
<dbReference type="Proteomes" id="UP001359559">
    <property type="component" value="Unassembled WGS sequence"/>
</dbReference>
<comment type="caution">
    <text evidence="1">The sequence shown here is derived from an EMBL/GenBank/DDBJ whole genome shotgun (WGS) entry which is preliminary data.</text>
</comment>
<organism evidence="1 2">
    <name type="scientific">Clitoria ternatea</name>
    <name type="common">Butterfly pea</name>
    <dbReference type="NCBI Taxonomy" id="43366"/>
    <lineage>
        <taxon>Eukaryota</taxon>
        <taxon>Viridiplantae</taxon>
        <taxon>Streptophyta</taxon>
        <taxon>Embryophyta</taxon>
        <taxon>Tracheophyta</taxon>
        <taxon>Spermatophyta</taxon>
        <taxon>Magnoliopsida</taxon>
        <taxon>eudicotyledons</taxon>
        <taxon>Gunneridae</taxon>
        <taxon>Pentapetalae</taxon>
        <taxon>rosids</taxon>
        <taxon>fabids</taxon>
        <taxon>Fabales</taxon>
        <taxon>Fabaceae</taxon>
        <taxon>Papilionoideae</taxon>
        <taxon>50 kb inversion clade</taxon>
        <taxon>NPAAA clade</taxon>
        <taxon>indigoferoid/millettioid clade</taxon>
        <taxon>Phaseoleae</taxon>
        <taxon>Clitoria</taxon>
    </lineage>
</organism>
<protein>
    <submittedName>
        <fullName evidence="1">Uncharacterized protein</fullName>
    </submittedName>
</protein>
<proteinExistence type="predicted"/>
<name>A0AAN9EY20_CLITE</name>
<sequence>MLMWRLHQHVDGSRTRRTLFSTASLSYLNVLRVPLKAFTISHLADNTAHEHLQRTNIGISQINLALACSEGSQVHLIRKEGHPAPSLILEIFPCQMHQPANAANANK</sequence>
<gene>
    <name evidence="1" type="ORF">RJT34_32301</name>
</gene>
<keyword evidence="2" id="KW-1185">Reference proteome</keyword>